<dbReference type="Proteomes" id="UP000015455">
    <property type="component" value="Unassembled WGS sequence"/>
</dbReference>
<dbReference type="eggNOG" id="COG0438">
    <property type="taxonomic scope" value="Bacteria"/>
</dbReference>
<dbReference type="Pfam" id="PF13692">
    <property type="entry name" value="Glyco_trans_1_4"/>
    <property type="match status" value="2"/>
</dbReference>
<protein>
    <recommendedName>
        <fullName evidence="4">Glycosyl transferase family 1 domain-containing protein</fullName>
    </recommendedName>
</protein>
<proteinExistence type="predicted"/>
<dbReference type="AlphaFoldDB" id="S9ZJ88"/>
<keyword evidence="3" id="KW-1185">Reference proteome</keyword>
<dbReference type="GO" id="GO:0016757">
    <property type="term" value="F:glycosyltransferase activity"/>
    <property type="evidence" value="ECO:0007669"/>
    <property type="project" value="TreeGrafter"/>
</dbReference>
<dbReference type="SUPFAM" id="SSF53756">
    <property type="entry name" value="UDP-Glycosyltransferase/glycogen phosphorylase"/>
    <property type="match status" value="2"/>
</dbReference>
<accession>S9ZJ88</accession>
<dbReference type="GO" id="GO:0009103">
    <property type="term" value="P:lipopolysaccharide biosynthetic process"/>
    <property type="evidence" value="ECO:0007669"/>
    <property type="project" value="TreeGrafter"/>
</dbReference>
<name>S9ZJ88_9RHOO</name>
<dbReference type="EMBL" id="ATJV01000075">
    <property type="protein sequence ID" value="EPZ14616.1"/>
    <property type="molecule type" value="Genomic_DNA"/>
</dbReference>
<dbReference type="PANTHER" id="PTHR46401">
    <property type="entry name" value="GLYCOSYLTRANSFERASE WBBK-RELATED"/>
    <property type="match status" value="1"/>
</dbReference>
<dbReference type="PATRIC" id="fig|1348657.5.peg.2906"/>
<keyword evidence="1" id="KW-0808">Transferase</keyword>
<evidence type="ECO:0008006" key="4">
    <source>
        <dbReference type="Google" id="ProtNLM"/>
    </source>
</evidence>
<dbReference type="PANTHER" id="PTHR46401:SF2">
    <property type="entry name" value="GLYCOSYLTRANSFERASE WBBK-RELATED"/>
    <property type="match status" value="1"/>
</dbReference>
<organism evidence="2 3">
    <name type="scientific">Thauera terpenica 58Eu</name>
    <dbReference type="NCBI Taxonomy" id="1348657"/>
    <lineage>
        <taxon>Bacteria</taxon>
        <taxon>Pseudomonadati</taxon>
        <taxon>Pseudomonadota</taxon>
        <taxon>Betaproteobacteria</taxon>
        <taxon>Rhodocyclales</taxon>
        <taxon>Zoogloeaceae</taxon>
        <taxon>Thauera</taxon>
    </lineage>
</organism>
<dbReference type="Gene3D" id="3.40.50.2000">
    <property type="entry name" value="Glycogen Phosphorylase B"/>
    <property type="match status" value="2"/>
</dbReference>
<comment type="caution">
    <text evidence="2">The sequence shown here is derived from an EMBL/GenBank/DDBJ whole genome shotgun (WGS) entry which is preliminary data.</text>
</comment>
<dbReference type="STRING" id="1348657.M622_18220"/>
<evidence type="ECO:0000313" key="2">
    <source>
        <dbReference type="EMBL" id="EPZ14616.1"/>
    </source>
</evidence>
<evidence type="ECO:0000256" key="1">
    <source>
        <dbReference type="ARBA" id="ARBA00022679"/>
    </source>
</evidence>
<dbReference type="OrthoDB" id="433681at2"/>
<dbReference type="RefSeq" id="WP_021250310.1">
    <property type="nucleotide sequence ID" value="NZ_ATJV01000075.1"/>
</dbReference>
<gene>
    <name evidence="2" type="ORF">M622_18220</name>
</gene>
<reference evidence="2 3" key="1">
    <citation type="submission" date="2013-06" db="EMBL/GenBank/DDBJ databases">
        <title>Draft genome sequence of Thauera terpenica.</title>
        <authorList>
            <person name="Liu B."/>
            <person name="Frostegard A.H."/>
            <person name="Shapleigh J.P."/>
        </authorList>
    </citation>
    <scope>NUCLEOTIDE SEQUENCE [LARGE SCALE GENOMIC DNA]</scope>
    <source>
        <strain evidence="2 3">58Eu</strain>
    </source>
</reference>
<evidence type="ECO:0000313" key="3">
    <source>
        <dbReference type="Proteomes" id="UP000015455"/>
    </source>
</evidence>
<sequence>MHLIICNERLLFRFGVDRVLLLLAARLKQAGWKITLIAQRADLAVLADITPHCITPPPYAGPYIDLDQATSAWLESARSQVLGTAAPSSHTVALLGGWPYYGAISVFRRWGVPVVALDCGAVPTTGMHGGELAVQERLRARRREFLPEAQLITPISHFIERTQSRRDAGPEVQLTTIHLGSDHLSRPHSAQPWQGADTRCAWPARRGPRILNLGRWETGNYKNSEALYTIARSILAVHPEASFGVLADAGELTPPPELAHCIRALGKPTDEQLVHLMQEADLGLSVSLWEGFNLPLAEMQQLARPVLVFDLGAHPEVAAHPWQCCASAAEMIDKALRILSGTWLEPEQWQHAIARFRTRFTWDNTLAAYQAALTHIVPARDPHWPQLVVDASACLRDPANTGVARVVRSLCRKLQDFGRPLFVAWDEYLQTYVLPTEAEYHNLATYGGPDPNPSHYALPRSLPHRRLRLGGVVGSRLRGGWLLQGEIVFERQGPQRRSQARALGLRVAAIFYDAIPVTHPQWVPDTAIRDNHAAYMRGLAECDRVLPISADAEHQLRAFWDEQHLPVRAQLRHCWIPGELTAAPRATVAPLPPSPGTPLRILCVSTLEPRKNHRSLLAALRQIAHSHPQLDWELHLIGNRYAGAEAIVHEVQAAAAADPRIRWHGVVDDHTLNQHYAQAQLTVYPSLVEGYGMPIVESLWHGRPCVCHHSGVMAQLAEQGGCQTVDMSDASALAHTLVALAGDSVRYAALAQEALARHILTWRGYARALLQQLAEHKSVPASAALPSHWHQLLLPAATAPAADDWPIALATLLRARPVHCALILGAGYEAEAALFAQHVPQAWQLIEHDTGAQLKSQPTVSQLLGPLEHNIPLLLHTLHEHGCTPALILISDHALAHTRVLDYLPLDRLSGCVLIVPQAHAATLCSAVGLAPAAAMTLPGHLAYRC</sequence>